<accession>M5C1N9</accession>
<gene>
    <name evidence="7" type="ORF">BN14_07436</name>
</gene>
<evidence type="ECO:0000256" key="1">
    <source>
        <dbReference type="ARBA" id="ARBA00005896"/>
    </source>
</evidence>
<dbReference type="InterPro" id="IPR051323">
    <property type="entry name" value="AtsK-like"/>
</dbReference>
<dbReference type="Proteomes" id="UP000012065">
    <property type="component" value="Unassembled WGS sequence"/>
</dbReference>
<dbReference type="Gene3D" id="3.60.130.10">
    <property type="entry name" value="Clavaminate synthase-like"/>
    <property type="match status" value="1"/>
</dbReference>
<keyword evidence="2" id="KW-0479">Metal-binding</keyword>
<comment type="caution">
    <text evidence="7">The sequence shown here is derived from an EMBL/GenBank/DDBJ whole genome shotgun (WGS) entry which is preliminary data.</text>
</comment>
<comment type="similarity">
    <text evidence="1">Belongs to the TfdA dioxygenase family.</text>
</comment>
<dbReference type="InterPro" id="IPR003819">
    <property type="entry name" value="TauD/TfdA-like"/>
</dbReference>
<dbReference type="SUPFAM" id="SSF51197">
    <property type="entry name" value="Clavaminate synthase-like"/>
    <property type="match status" value="1"/>
</dbReference>
<evidence type="ECO:0000256" key="3">
    <source>
        <dbReference type="ARBA" id="ARBA00022964"/>
    </source>
</evidence>
<organism evidence="7 8">
    <name type="scientific">Thanatephorus cucumeris (strain AG1-IB / isolate 7/3/14)</name>
    <name type="common">Lettuce bottom rot fungus</name>
    <name type="synonym">Rhizoctonia solani</name>
    <dbReference type="NCBI Taxonomy" id="1108050"/>
    <lineage>
        <taxon>Eukaryota</taxon>
        <taxon>Fungi</taxon>
        <taxon>Dikarya</taxon>
        <taxon>Basidiomycota</taxon>
        <taxon>Agaricomycotina</taxon>
        <taxon>Agaricomycetes</taxon>
        <taxon>Cantharellales</taxon>
        <taxon>Ceratobasidiaceae</taxon>
        <taxon>Rhizoctonia</taxon>
        <taxon>Rhizoctonia solani AG-1</taxon>
    </lineage>
</organism>
<protein>
    <recommendedName>
        <fullName evidence="6">TauD/TfdA-like domain-containing protein</fullName>
    </recommendedName>
</protein>
<dbReference type="PANTHER" id="PTHR30468:SF10">
    <property type="entry name" value="TAUD_TFDA-LIKE DOMAIN-CONTAINING PROTEIN"/>
    <property type="match status" value="1"/>
</dbReference>
<evidence type="ECO:0000313" key="7">
    <source>
        <dbReference type="EMBL" id="CCO33361.1"/>
    </source>
</evidence>
<name>M5C1N9_THACB</name>
<keyword evidence="4" id="KW-0560">Oxidoreductase</keyword>
<reference evidence="7 8" key="1">
    <citation type="journal article" date="2013" name="J. Biotechnol.">
        <title>Establishment and interpretation of the genome sequence of the phytopathogenic fungus Rhizoctonia solani AG1-IB isolate 7/3/14.</title>
        <authorList>
            <person name="Wibberg D.W."/>
            <person name="Jelonek L.J."/>
            <person name="Rupp O.R."/>
            <person name="Hennig M.H."/>
            <person name="Eikmeyer F.E."/>
            <person name="Goesmann A.G."/>
            <person name="Hartmann A.H."/>
            <person name="Borriss R.B."/>
            <person name="Grosch R.G."/>
            <person name="Puehler A.P."/>
            <person name="Schlueter A.S."/>
        </authorList>
    </citation>
    <scope>NUCLEOTIDE SEQUENCE [LARGE SCALE GENOMIC DNA]</scope>
    <source>
        <strain evidence="8">AG1-IB / isolate 7/3/14</strain>
    </source>
</reference>
<dbReference type="EMBL" id="CAOJ01011395">
    <property type="protein sequence ID" value="CCO33361.1"/>
    <property type="molecule type" value="Genomic_DNA"/>
</dbReference>
<dbReference type="HOGENOM" id="CLU_1670595_0_0_1"/>
<evidence type="ECO:0000256" key="2">
    <source>
        <dbReference type="ARBA" id="ARBA00022723"/>
    </source>
</evidence>
<evidence type="ECO:0000259" key="6">
    <source>
        <dbReference type="Pfam" id="PF02668"/>
    </source>
</evidence>
<dbReference type="Pfam" id="PF02668">
    <property type="entry name" value="TauD"/>
    <property type="match status" value="1"/>
</dbReference>
<dbReference type="PANTHER" id="PTHR30468">
    <property type="entry name" value="ALPHA-KETOGLUTARATE-DEPENDENT SULFONATE DIOXYGENASE"/>
    <property type="match status" value="1"/>
</dbReference>
<evidence type="ECO:0000313" key="8">
    <source>
        <dbReference type="Proteomes" id="UP000012065"/>
    </source>
</evidence>
<dbReference type="GO" id="GO:0005737">
    <property type="term" value="C:cytoplasm"/>
    <property type="evidence" value="ECO:0007669"/>
    <property type="project" value="TreeGrafter"/>
</dbReference>
<dbReference type="GO" id="GO:0046872">
    <property type="term" value="F:metal ion binding"/>
    <property type="evidence" value="ECO:0007669"/>
    <property type="project" value="UniProtKB-KW"/>
</dbReference>
<keyword evidence="3" id="KW-0223">Dioxygenase</keyword>
<dbReference type="AlphaFoldDB" id="M5C1N9"/>
<sequence length="158" mass="18648">MKPTTSATLRLLSDIAFVIRSEDLLEISEMRWRLFILLFGKTNPVTGWKSVYVNPEFTKRIIGVTKDESDFILNYLFSLIHQNHDLQVRFKWNKNDVAIWDNRSNYHTATYDYERVLRVGDRVVSLGEKPYFDPKSKSRREYLGAQHSFNLGETFVQH</sequence>
<dbReference type="InterPro" id="IPR042098">
    <property type="entry name" value="TauD-like_sf"/>
</dbReference>
<evidence type="ECO:0000256" key="4">
    <source>
        <dbReference type="ARBA" id="ARBA00023002"/>
    </source>
</evidence>
<keyword evidence="5" id="KW-0408">Iron</keyword>
<feature type="domain" description="TauD/TfdA-like" evidence="6">
    <location>
        <begin position="42"/>
        <end position="114"/>
    </location>
</feature>
<proteinExistence type="inferred from homology"/>
<evidence type="ECO:0000256" key="5">
    <source>
        <dbReference type="ARBA" id="ARBA00023004"/>
    </source>
</evidence>
<dbReference type="GO" id="GO:0016706">
    <property type="term" value="F:2-oxoglutarate-dependent dioxygenase activity"/>
    <property type="evidence" value="ECO:0007669"/>
    <property type="project" value="TreeGrafter"/>
</dbReference>